<organism evidence="2 3">
    <name type="scientific">Pseudovibrio axinellae</name>
    <dbReference type="NCBI Taxonomy" id="989403"/>
    <lineage>
        <taxon>Bacteria</taxon>
        <taxon>Pseudomonadati</taxon>
        <taxon>Pseudomonadota</taxon>
        <taxon>Alphaproteobacteria</taxon>
        <taxon>Hyphomicrobiales</taxon>
        <taxon>Stappiaceae</taxon>
        <taxon>Pseudovibrio</taxon>
    </lineage>
</organism>
<dbReference type="STRING" id="989403.SAMN05421798_101439"/>
<dbReference type="Pfam" id="PF03692">
    <property type="entry name" value="CxxCxxCC"/>
    <property type="match status" value="1"/>
</dbReference>
<reference evidence="2 3" key="1">
    <citation type="journal article" date="2016" name="Front. Microbiol.">
        <title>Comparative Genomic Analysis Reveals a Diverse Repertoire of Genes Involved in Prokaryote-Eukaryote Interactions within the Pseudovibrio Genus.</title>
        <authorList>
            <person name="Romano S."/>
            <person name="Fernandez-Guerra A."/>
            <person name="Reen F.J."/>
            <person name="Glockner F.O."/>
            <person name="Crowley S.P."/>
            <person name="O'Sullivan O."/>
            <person name="Cotter P.D."/>
            <person name="Adams C."/>
            <person name="Dobson A.D."/>
            <person name="O'Gara F."/>
        </authorList>
    </citation>
    <scope>NUCLEOTIDE SEQUENCE [LARGE SCALE GENOMIC DNA]</scope>
    <source>
        <strain evidence="2 3">Ad2</strain>
    </source>
</reference>
<dbReference type="HAMAP" id="MF_00676">
    <property type="entry name" value="UPF0260"/>
    <property type="match status" value="1"/>
</dbReference>
<protein>
    <recommendedName>
        <fullName evidence="1">UPF0260 protein PsAD2_00962</fullName>
    </recommendedName>
</protein>
<keyword evidence="3" id="KW-1185">Reference proteome</keyword>
<dbReference type="InterPro" id="IPR008228">
    <property type="entry name" value="UCP006173"/>
</dbReference>
<comment type="similarity">
    <text evidence="1">Belongs to the UPF0260 family.</text>
</comment>
<dbReference type="AlphaFoldDB" id="A0A166AEL7"/>
<dbReference type="NCBIfam" id="NF003507">
    <property type="entry name" value="PRK05170.2-5"/>
    <property type="match status" value="1"/>
</dbReference>
<dbReference type="PANTHER" id="PTHR37421:SF1">
    <property type="entry name" value="UPF0260 PROTEIN YCGN"/>
    <property type="match status" value="1"/>
</dbReference>
<dbReference type="NCBIfam" id="NF003501">
    <property type="entry name" value="PRK05170.1-5"/>
    <property type="match status" value="1"/>
</dbReference>
<gene>
    <name evidence="2" type="ORF">PsAD2_00962</name>
</gene>
<dbReference type="RefSeq" id="WP_068003072.1">
    <property type="nucleotide sequence ID" value="NZ_FOFM01000001.1"/>
</dbReference>
<dbReference type="PIRSF" id="PIRSF006173">
    <property type="entry name" value="UCP006173"/>
    <property type="match status" value="1"/>
</dbReference>
<dbReference type="PANTHER" id="PTHR37421">
    <property type="entry name" value="UPF0260 PROTEIN YCGN"/>
    <property type="match status" value="1"/>
</dbReference>
<sequence>MVSVNSESHRPFWQTKTLDEMTHEEWESLCDGCGRCCLNKLEDWDTGAIYWTNVACTLLDGTTCRCKNYEQRFETVPDCVQLSPETVRTLKWLPPTCAYRLIREGKDLYWWHPLVSKDPQSVHDAGISVKDKTISEDGMEPEDFENHLVDWLDDENPTD</sequence>
<evidence type="ECO:0000313" key="2">
    <source>
        <dbReference type="EMBL" id="KZL20970.1"/>
    </source>
</evidence>
<proteinExistence type="inferred from homology"/>
<dbReference type="EMBL" id="LMCB01000005">
    <property type="protein sequence ID" value="KZL20970.1"/>
    <property type="molecule type" value="Genomic_DNA"/>
</dbReference>
<dbReference type="Proteomes" id="UP000076577">
    <property type="component" value="Unassembled WGS sequence"/>
</dbReference>
<dbReference type="OrthoDB" id="9786855at2"/>
<evidence type="ECO:0000313" key="3">
    <source>
        <dbReference type="Proteomes" id="UP000076577"/>
    </source>
</evidence>
<name>A0A166AEL7_9HYPH</name>
<evidence type="ECO:0000256" key="1">
    <source>
        <dbReference type="HAMAP-Rule" id="MF_00676"/>
    </source>
</evidence>
<dbReference type="InterPro" id="IPR005358">
    <property type="entry name" value="Puta_zinc/iron-chelating_dom"/>
</dbReference>
<comment type="caution">
    <text evidence="2">The sequence shown here is derived from an EMBL/GenBank/DDBJ whole genome shotgun (WGS) entry which is preliminary data.</text>
</comment>
<dbReference type="PATRIC" id="fig|989403.3.peg.1033"/>
<accession>A0A166AEL7</accession>